<sequence length="135" mass="14669">MSAATVVSGSVAGGGNRSIPARVVVSEQERHNAEDLAFDLRQMVRNGHINEPQCKDLKEQCELEFSRWESLAQQAANREDFEEFERLTEIAHKLGDALRVYDDASRGDAGDDSTRLDRGLSLGGQSAVAPLAASP</sequence>
<accession>C5KM93</accession>
<evidence type="ECO:0000313" key="2">
    <source>
        <dbReference type="Proteomes" id="UP000007800"/>
    </source>
</evidence>
<dbReference type="RefSeq" id="XP_002782604.1">
    <property type="nucleotide sequence ID" value="XM_002782558.1"/>
</dbReference>
<evidence type="ECO:0000313" key="1">
    <source>
        <dbReference type="EMBL" id="EER14399.1"/>
    </source>
</evidence>
<dbReference type="AlphaFoldDB" id="C5KM93"/>
<feature type="non-terminal residue" evidence="1">
    <location>
        <position position="135"/>
    </location>
</feature>
<name>C5KM93_PERM5</name>
<reference evidence="1 2" key="1">
    <citation type="submission" date="2008-07" db="EMBL/GenBank/DDBJ databases">
        <authorList>
            <person name="El-Sayed N."/>
            <person name="Caler E."/>
            <person name="Inman J."/>
            <person name="Amedeo P."/>
            <person name="Hass B."/>
            <person name="Wortman J."/>
        </authorList>
    </citation>
    <scope>NUCLEOTIDE SEQUENCE [LARGE SCALE GENOMIC DNA]</scope>
    <source>
        <strain evidence="2">ATCC 50983 / TXsc</strain>
    </source>
</reference>
<proteinExistence type="predicted"/>
<dbReference type="EMBL" id="GG674275">
    <property type="protein sequence ID" value="EER14399.1"/>
    <property type="molecule type" value="Genomic_DNA"/>
</dbReference>
<dbReference type="InParanoid" id="C5KM93"/>
<dbReference type="GeneID" id="9044767"/>
<keyword evidence="2" id="KW-1185">Reference proteome</keyword>
<organism evidence="2">
    <name type="scientific">Perkinsus marinus (strain ATCC 50983 / TXsc)</name>
    <dbReference type="NCBI Taxonomy" id="423536"/>
    <lineage>
        <taxon>Eukaryota</taxon>
        <taxon>Sar</taxon>
        <taxon>Alveolata</taxon>
        <taxon>Perkinsozoa</taxon>
        <taxon>Perkinsea</taxon>
        <taxon>Perkinsida</taxon>
        <taxon>Perkinsidae</taxon>
        <taxon>Perkinsus</taxon>
    </lineage>
</organism>
<protein>
    <submittedName>
        <fullName evidence="1">Uncharacterized protein</fullName>
    </submittedName>
</protein>
<dbReference type="OrthoDB" id="436553at2759"/>
<gene>
    <name evidence="1" type="ORF">Pmar_PMAR016998</name>
</gene>
<dbReference type="Proteomes" id="UP000007800">
    <property type="component" value="Unassembled WGS sequence"/>
</dbReference>